<dbReference type="AlphaFoldDB" id="A0A9W4B774"/>
<keyword evidence="3" id="KW-1185">Reference proteome</keyword>
<dbReference type="Proteomes" id="UP000465785">
    <property type="component" value="Chromosome"/>
</dbReference>
<dbReference type="KEGG" id="mgau:MGALJ_51000"/>
<proteinExistence type="predicted"/>
<evidence type="ECO:0000313" key="2">
    <source>
        <dbReference type="EMBL" id="BBY95431.1"/>
    </source>
</evidence>
<gene>
    <name evidence="2" type="ORF">MGALJ_51000</name>
</gene>
<organism evidence="2 3">
    <name type="scientific">Mycobacterium gallinarum</name>
    <dbReference type="NCBI Taxonomy" id="39689"/>
    <lineage>
        <taxon>Bacteria</taxon>
        <taxon>Bacillati</taxon>
        <taxon>Actinomycetota</taxon>
        <taxon>Actinomycetes</taxon>
        <taxon>Mycobacteriales</taxon>
        <taxon>Mycobacteriaceae</taxon>
        <taxon>Mycobacterium</taxon>
    </lineage>
</organism>
<feature type="domain" description="ER-bound oxygenase mpaB/mpaB'/Rubber oxygenase catalytic" evidence="1">
    <location>
        <begin position="38"/>
        <end position="271"/>
    </location>
</feature>
<dbReference type="PANTHER" id="PTHR36151:SF3">
    <property type="entry name" value="ER-BOUND OXYGENASE MPAB_MPAB'_RUBBER OXYGENASE CATALYTIC DOMAIN-CONTAINING PROTEIN"/>
    <property type="match status" value="1"/>
</dbReference>
<dbReference type="PANTHER" id="PTHR36151">
    <property type="entry name" value="BLR2777 PROTEIN"/>
    <property type="match status" value="1"/>
</dbReference>
<dbReference type="Pfam" id="PF09995">
    <property type="entry name" value="MPAB_Lcp_cat"/>
    <property type="match status" value="1"/>
</dbReference>
<dbReference type="GO" id="GO:0016491">
    <property type="term" value="F:oxidoreductase activity"/>
    <property type="evidence" value="ECO:0007669"/>
    <property type="project" value="InterPro"/>
</dbReference>
<evidence type="ECO:0000259" key="1">
    <source>
        <dbReference type="Pfam" id="PF09995"/>
    </source>
</evidence>
<protein>
    <recommendedName>
        <fullName evidence="1">ER-bound oxygenase mpaB/mpaB'/Rubber oxygenase catalytic domain-containing protein</fullName>
    </recommendedName>
</protein>
<accession>A0A9W4B774</accession>
<dbReference type="EMBL" id="AP022601">
    <property type="protein sequence ID" value="BBY95431.1"/>
    <property type="molecule type" value="Genomic_DNA"/>
</dbReference>
<evidence type="ECO:0000313" key="3">
    <source>
        <dbReference type="Proteomes" id="UP000465785"/>
    </source>
</evidence>
<sequence length="299" mass="34859">MWLVQSSKFVTLFHMTLQAENAEQTLDALPLGPDSLVWRYFGDNRMYLIGPRPAVLQNMLAELGQGVLDHSVFFADTAARVKRSLPPIFMTVYGADDDNEGTRVRDFHTNIKGEMPDGSRYHALDPDTYFWAHATFVEQVLYFADTFVKRLTRAEKEQIYLESKTWYRRYGVSERPMPADYDEFERYWNRMIDEIVVAHPTAKYGVGYVTKGFPRPKGVSPVLWRLIAPVFNPVAAFLTTGGMPPRTRDLLGLPWSERQERRYQRFAALWRTRPVNWLWDHLPMRLRYNTFAQTGYARG</sequence>
<reference evidence="2 3" key="1">
    <citation type="journal article" date="2019" name="Emerg. Microbes Infect.">
        <title>Comprehensive subspecies identification of 175 nontuberculous mycobacteria species based on 7547 genomic profiles.</title>
        <authorList>
            <person name="Matsumoto Y."/>
            <person name="Kinjo T."/>
            <person name="Motooka D."/>
            <person name="Nabeya D."/>
            <person name="Jung N."/>
            <person name="Uechi K."/>
            <person name="Horii T."/>
            <person name="Iida T."/>
            <person name="Fujita J."/>
            <person name="Nakamura S."/>
        </authorList>
    </citation>
    <scope>NUCLEOTIDE SEQUENCE [LARGE SCALE GENOMIC DNA]</scope>
    <source>
        <strain evidence="2 3">JCM 6399</strain>
    </source>
</reference>
<dbReference type="InterPro" id="IPR018713">
    <property type="entry name" value="MPAB/Lcp_cat_dom"/>
</dbReference>
<name>A0A9W4B774_9MYCO</name>